<keyword evidence="2" id="KW-1185">Reference proteome</keyword>
<dbReference type="RefSeq" id="WP_290268883.1">
    <property type="nucleotide sequence ID" value="NZ_JAUFQP010000007.1"/>
</dbReference>
<dbReference type="PROSITE" id="PS51257">
    <property type="entry name" value="PROKAR_LIPOPROTEIN"/>
    <property type="match status" value="1"/>
</dbReference>
<protein>
    <recommendedName>
        <fullName evidence="3">NlpE C-terminal OB domain-containing protein</fullName>
    </recommendedName>
</protein>
<evidence type="ECO:0000313" key="2">
    <source>
        <dbReference type="Proteomes" id="UP001589590"/>
    </source>
</evidence>
<organism evidence="1 2">
    <name type="scientific">Algibacter miyuki</name>
    <dbReference type="NCBI Taxonomy" id="1306933"/>
    <lineage>
        <taxon>Bacteria</taxon>
        <taxon>Pseudomonadati</taxon>
        <taxon>Bacteroidota</taxon>
        <taxon>Flavobacteriia</taxon>
        <taxon>Flavobacteriales</taxon>
        <taxon>Flavobacteriaceae</taxon>
        <taxon>Algibacter</taxon>
    </lineage>
</organism>
<dbReference type="EMBL" id="JBHMFA010000001">
    <property type="protein sequence ID" value="MFB9103381.1"/>
    <property type="molecule type" value="Genomic_DNA"/>
</dbReference>
<evidence type="ECO:0000313" key="1">
    <source>
        <dbReference type="EMBL" id="MFB9103381.1"/>
    </source>
</evidence>
<evidence type="ECO:0008006" key="3">
    <source>
        <dbReference type="Google" id="ProtNLM"/>
    </source>
</evidence>
<proteinExistence type="predicted"/>
<comment type="caution">
    <text evidence="1">The sequence shown here is derived from an EMBL/GenBank/DDBJ whole genome shotgun (WGS) entry which is preliminary data.</text>
</comment>
<sequence length="129" mass="14718">MKKIGLLVFCFSVLISCKNNNKQENETAYQNDNLTLLKGQFVYYDGAAVLQTTNQIYGVFITEKLKALDKEAQKFKNQKTDMVTVEIRGKVTTAKDEKILWEQKVEVIDIINVAPQQTEDEQNVIKLGN</sequence>
<reference evidence="1 2" key="1">
    <citation type="submission" date="2024-09" db="EMBL/GenBank/DDBJ databases">
        <authorList>
            <person name="Sun Q."/>
            <person name="Mori K."/>
        </authorList>
    </citation>
    <scope>NUCLEOTIDE SEQUENCE [LARGE SCALE GENOMIC DNA]</scope>
    <source>
        <strain evidence="1 2">CECT 8300</strain>
    </source>
</reference>
<gene>
    <name evidence="1" type="ORF">ACFFU1_00615</name>
</gene>
<dbReference type="Proteomes" id="UP001589590">
    <property type="component" value="Unassembled WGS sequence"/>
</dbReference>
<accession>A0ABV5GV46</accession>
<name>A0ABV5GV46_9FLAO</name>